<evidence type="ECO:0000313" key="3">
    <source>
        <dbReference type="Proteomes" id="UP001287286"/>
    </source>
</evidence>
<dbReference type="Proteomes" id="UP001287286">
    <property type="component" value="Unassembled WGS sequence"/>
</dbReference>
<evidence type="ECO:0000256" key="1">
    <source>
        <dbReference type="SAM" id="MobiDB-lite"/>
    </source>
</evidence>
<gene>
    <name evidence="2" type="ORF">Purlil1_11615</name>
</gene>
<evidence type="ECO:0000313" key="2">
    <source>
        <dbReference type="EMBL" id="KAK4081437.1"/>
    </source>
</evidence>
<name>A0ABR0BJ10_PURLI</name>
<feature type="region of interest" description="Disordered" evidence="1">
    <location>
        <begin position="1"/>
        <end position="60"/>
    </location>
</feature>
<keyword evidence="3" id="KW-1185">Reference proteome</keyword>
<dbReference type="EMBL" id="JAWRVI010000073">
    <property type="protein sequence ID" value="KAK4081437.1"/>
    <property type="molecule type" value="Genomic_DNA"/>
</dbReference>
<accession>A0ABR0BJ10</accession>
<reference evidence="2 3" key="1">
    <citation type="journal article" date="2024" name="Microbiol. Resour. Announc.">
        <title>Genome annotations for the ascomycete fungi Trichoderma harzianum, Trichoderma aggressivum, and Purpureocillium lilacinum.</title>
        <authorList>
            <person name="Beijen E.P.W."/>
            <person name="Ohm R.A."/>
        </authorList>
    </citation>
    <scope>NUCLEOTIDE SEQUENCE [LARGE SCALE GENOMIC DNA]</scope>
    <source>
        <strain evidence="2 3">CBS 150709</strain>
    </source>
</reference>
<proteinExistence type="predicted"/>
<feature type="region of interest" description="Disordered" evidence="1">
    <location>
        <begin position="216"/>
        <end position="275"/>
    </location>
</feature>
<protein>
    <submittedName>
        <fullName evidence="2">Uncharacterized protein</fullName>
    </submittedName>
</protein>
<sequence length="308" mass="33239">MYGALATTAFVGRPPPSLDRQRHHAYTERADPTPPSALGVEVPSHKSQIPRPQLTHGPEGRMYMLRVHGRGADGVRRRVQSGTPSPIDGPGLRDSHACSVALATYEYMHARTHTVTTTATTLSTLSTLPRQHAFRTPEYLSPTYVSKPGRSCPSSLPVLRSPRLCPCPLSPPPPPPGQLMHTCIACPRIATARIPPSARIRGYGLARLEPMRASMQAGRQGGYGWRMGRSGDGGRRRTRAVQPSKTPQGDQRPESRLGELPDGTTSSKRSKDGGGFICTQLPLSNRGPGCSVSVFGIAIWQSQFVAIT</sequence>
<comment type="caution">
    <text evidence="2">The sequence shown here is derived from an EMBL/GenBank/DDBJ whole genome shotgun (WGS) entry which is preliminary data.</text>
</comment>
<organism evidence="2 3">
    <name type="scientific">Purpureocillium lilacinum</name>
    <name type="common">Paecilomyces lilacinus</name>
    <dbReference type="NCBI Taxonomy" id="33203"/>
    <lineage>
        <taxon>Eukaryota</taxon>
        <taxon>Fungi</taxon>
        <taxon>Dikarya</taxon>
        <taxon>Ascomycota</taxon>
        <taxon>Pezizomycotina</taxon>
        <taxon>Sordariomycetes</taxon>
        <taxon>Hypocreomycetidae</taxon>
        <taxon>Hypocreales</taxon>
        <taxon>Ophiocordycipitaceae</taxon>
        <taxon>Purpureocillium</taxon>
    </lineage>
</organism>